<protein>
    <recommendedName>
        <fullName evidence="3">F-box domain-containing protein</fullName>
    </recommendedName>
</protein>
<keyword evidence="2" id="KW-1185">Reference proteome</keyword>
<proteinExistence type="predicted"/>
<evidence type="ECO:0000313" key="1">
    <source>
        <dbReference type="EMBL" id="KAJ7655424.1"/>
    </source>
</evidence>
<organism evidence="1 2">
    <name type="scientific">Mycena rosella</name>
    <name type="common">Pink bonnet</name>
    <name type="synonym">Agaricus rosellus</name>
    <dbReference type="NCBI Taxonomy" id="1033263"/>
    <lineage>
        <taxon>Eukaryota</taxon>
        <taxon>Fungi</taxon>
        <taxon>Dikarya</taxon>
        <taxon>Basidiomycota</taxon>
        <taxon>Agaricomycotina</taxon>
        <taxon>Agaricomycetes</taxon>
        <taxon>Agaricomycetidae</taxon>
        <taxon>Agaricales</taxon>
        <taxon>Marasmiineae</taxon>
        <taxon>Mycenaceae</taxon>
        <taxon>Mycena</taxon>
    </lineage>
</organism>
<reference evidence="1" key="1">
    <citation type="submission" date="2023-03" db="EMBL/GenBank/DDBJ databases">
        <title>Massive genome expansion in bonnet fungi (Mycena s.s.) driven by repeated elements and novel gene families across ecological guilds.</title>
        <authorList>
            <consortium name="Lawrence Berkeley National Laboratory"/>
            <person name="Harder C.B."/>
            <person name="Miyauchi S."/>
            <person name="Viragh M."/>
            <person name="Kuo A."/>
            <person name="Thoen E."/>
            <person name="Andreopoulos B."/>
            <person name="Lu D."/>
            <person name="Skrede I."/>
            <person name="Drula E."/>
            <person name="Henrissat B."/>
            <person name="Morin E."/>
            <person name="Kohler A."/>
            <person name="Barry K."/>
            <person name="LaButti K."/>
            <person name="Morin E."/>
            <person name="Salamov A."/>
            <person name="Lipzen A."/>
            <person name="Mereny Z."/>
            <person name="Hegedus B."/>
            <person name="Baldrian P."/>
            <person name="Stursova M."/>
            <person name="Weitz H."/>
            <person name="Taylor A."/>
            <person name="Grigoriev I.V."/>
            <person name="Nagy L.G."/>
            <person name="Martin F."/>
            <person name="Kauserud H."/>
        </authorList>
    </citation>
    <scope>NUCLEOTIDE SEQUENCE</scope>
    <source>
        <strain evidence="1">CBHHK067</strain>
    </source>
</reference>
<gene>
    <name evidence="1" type="ORF">B0H17DRAFT_1099046</name>
</gene>
<evidence type="ECO:0008006" key="3">
    <source>
        <dbReference type="Google" id="ProtNLM"/>
    </source>
</evidence>
<comment type="caution">
    <text evidence="1">The sequence shown here is derived from an EMBL/GenBank/DDBJ whole genome shotgun (WGS) entry which is preliminary data.</text>
</comment>
<dbReference type="AlphaFoldDB" id="A0AAD7CNU5"/>
<sequence length="341" mass="37721">MARLPPEVADLVIDNLRGDLATLRTCGLVSHNWLATSRYHLYDAVYLPHRNIDTFLDLLQSPCNTFAFRLRGLYVAAFQYAPDLPPRGVDSPHLPFLDFFALYSAQFYSYDKLTAFLLQFPSVKTLKLVHVTCGAEPGPSQKAMLPFHFNALEFTLNPGIMGWLKSLDFSLGAPCLIVDFAQLESGFGDYLKSQGKVLCQLTLKFRAESQLSIFSEQPVLQSLAGLRSLTITHCFTISGEDHIRVAPALVRLLRQLACSQLEQLVFIAALAPGIELASGSPSDAAELLEGVEFASLTRIEFYGPWDSRDDILGRQFKSAISALLPVQAARGVVHVGAHRYE</sequence>
<dbReference type="Proteomes" id="UP001221757">
    <property type="component" value="Unassembled WGS sequence"/>
</dbReference>
<dbReference type="EMBL" id="JARKIE010000311">
    <property type="protein sequence ID" value="KAJ7655424.1"/>
    <property type="molecule type" value="Genomic_DNA"/>
</dbReference>
<name>A0AAD7CNU5_MYCRO</name>
<accession>A0AAD7CNU5</accession>
<evidence type="ECO:0000313" key="2">
    <source>
        <dbReference type="Proteomes" id="UP001221757"/>
    </source>
</evidence>